<dbReference type="Proteomes" id="UP000813462">
    <property type="component" value="Unassembled WGS sequence"/>
</dbReference>
<evidence type="ECO:0000313" key="3">
    <source>
        <dbReference type="EMBL" id="KAH7514702.1"/>
    </source>
</evidence>
<name>A0A978UIS1_ZIZJJ</name>
<keyword evidence="2" id="KW-0812">Transmembrane</keyword>
<proteinExistence type="predicted"/>
<dbReference type="AlphaFoldDB" id="A0A978UIS1"/>
<feature type="region of interest" description="Disordered" evidence="1">
    <location>
        <begin position="1"/>
        <end position="39"/>
    </location>
</feature>
<evidence type="ECO:0000256" key="2">
    <source>
        <dbReference type="SAM" id="Phobius"/>
    </source>
</evidence>
<keyword evidence="2" id="KW-1133">Transmembrane helix</keyword>
<evidence type="ECO:0008006" key="5">
    <source>
        <dbReference type="Google" id="ProtNLM"/>
    </source>
</evidence>
<sequence>MTDSKDTTPSKTHHTGSTPFNSTAGTTTPAADVENQTGSTGGTGFGIAGILRRWKREDLLKRGYLALRGLAFLFSVLAFIVMASNKHDDWKKFDRFEEYRGLPFTSTIEEKVILFYLFKFFFWITAYLLISSASSAIPLTNRLRESEDDIFTDSSAAAISMSFLAFFALALSSLISGYKLSNQASYV</sequence>
<evidence type="ECO:0000256" key="1">
    <source>
        <dbReference type="SAM" id="MobiDB-lite"/>
    </source>
</evidence>
<dbReference type="PANTHER" id="PTHR33573:SF57">
    <property type="entry name" value="CASP-LIKE PROTEIN 4B1"/>
    <property type="match status" value="1"/>
</dbReference>
<gene>
    <name evidence="3" type="ORF">FEM48_Zijuj11G0118300</name>
</gene>
<keyword evidence="2" id="KW-0472">Membrane</keyword>
<feature type="compositionally biased region" description="Polar residues" evidence="1">
    <location>
        <begin position="9"/>
        <end position="29"/>
    </location>
</feature>
<feature type="transmembrane region" description="Helical" evidence="2">
    <location>
        <begin position="65"/>
        <end position="84"/>
    </location>
</feature>
<comment type="caution">
    <text evidence="3">The sequence shown here is derived from an EMBL/GenBank/DDBJ whole genome shotgun (WGS) entry which is preliminary data.</text>
</comment>
<feature type="transmembrane region" description="Helical" evidence="2">
    <location>
        <begin position="113"/>
        <end position="137"/>
    </location>
</feature>
<organism evidence="3 4">
    <name type="scientific">Ziziphus jujuba var. spinosa</name>
    <dbReference type="NCBI Taxonomy" id="714518"/>
    <lineage>
        <taxon>Eukaryota</taxon>
        <taxon>Viridiplantae</taxon>
        <taxon>Streptophyta</taxon>
        <taxon>Embryophyta</taxon>
        <taxon>Tracheophyta</taxon>
        <taxon>Spermatophyta</taxon>
        <taxon>Magnoliopsida</taxon>
        <taxon>eudicotyledons</taxon>
        <taxon>Gunneridae</taxon>
        <taxon>Pentapetalae</taxon>
        <taxon>rosids</taxon>
        <taxon>fabids</taxon>
        <taxon>Rosales</taxon>
        <taxon>Rhamnaceae</taxon>
        <taxon>Paliureae</taxon>
        <taxon>Ziziphus</taxon>
    </lineage>
</organism>
<reference evidence="3" key="1">
    <citation type="journal article" date="2021" name="Front. Plant Sci.">
        <title>Chromosome-Scale Genome Assembly for Chinese Sour Jujube and Insights Into Its Genome Evolution and Domestication Signature.</title>
        <authorList>
            <person name="Shen L.-Y."/>
            <person name="Luo H."/>
            <person name="Wang X.-L."/>
            <person name="Wang X.-M."/>
            <person name="Qiu X.-J."/>
            <person name="Liu H."/>
            <person name="Zhou S.-S."/>
            <person name="Jia K.-H."/>
            <person name="Nie S."/>
            <person name="Bao Y.-T."/>
            <person name="Zhang R.-G."/>
            <person name="Yun Q.-Z."/>
            <person name="Chai Y.-H."/>
            <person name="Lu J.-Y."/>
            <person name="Li Y."/>
            <person name="Zhao S.-W."/>
            <person name="Mao J.-F."/>
            <person name="Jia S.-G."/>
            <person name="Mao Y.-M."/>
        </authorList>
    </citation>
    <scope>NUCLEOTIDE SEQUENCE</scope>
    <source>
        <strain evidence="3">AT0</strain>
        <tissue evidence="3">Leaf</tissue>
    </source>
</reference>
<evidence type="ECO:0000313" key="4">
    <source>
        <dbReference type="Proteomes" id="UP000813462"/>
    </source>
</evidence>
<feature type="transmembrane region" description="Helical" evidence="2">
    <location>
        <begin position="158"/>
        <end position="178"/>
    </location>
</feature>
<dbReference type="PANTHER" id="PTHR33573">
    <property type="entry name" value="CASP-LIKE PROTEIN 4A4"/>
    <property type="match status" value="1"/>
</dbReference>
<dbReference type="EMBL" id="JAEACU010000011">
    <property type="protein sequence ID" value="KAH7514702.1"/>
    <property type="molecule type" value="Genomic_DNA"/>
</dbReference>
<accession>A0A978UIS1</accession>
<protein>
    <recommendedName>
        <fullName evidence="5">CASP-like protein</fullName>
    </recommendedName>
</protein>